<dbReference type="AlphaFoldDB" id="A0A667WGT2"/>
<dbReference type="GeneTree" id="ENSGT00390000004989"/>
<dbReference type="InParanoid" id="A0A667WGT2"/>
<dbReference type="Proteomes" id="UP000472263">
    <property type="component" value="Chromosome 7"/>
</dbReference>
<name>A0A667WGT2_9TELE</name>
<dbReference type="SUPFAM" id="SSF51110">
    <property type="entry name" value="alpha-D-mannose-specific plant lectins"/>
    <property type="match status" value="1"/>
</dbReference>
<reference evidence="2" key="2">
    <citation type="submission" date="2025-08" db="UniProtKB">
        <authorList>
            <consortium name="Ensembl"/>
        </authorList>
    </citation>
    <scope>IDENTIFICATION</scope>
</reference>
<dbReference type="Gene3D" id="2.90.10.10">
    <property type="entry name" value="Bulb-type lectin domain"/>
    <property type="match status" value="1"/>
</dbReference>
<sequence>MSKNSISTNQELYRGNYLLSNNSKYKTIFQWATDTDGSGGNRVVMQGDDNLVIYTNTDKPVWDPTVRLTLTDEGRLVVTRSGIEIWSSSDYKHSRP</sequence>
<evidence type="ECO:0000313" key="3">
    <source>
        <dbReference type="Proteomes" id="UP000472263"/>
    </source>
</evidence>
<dbReference type="Ensembl" id="ENSMMDT00005000661.1">
    <property type="protein sequence ID" value="ENSMMDP00005000648.1"/>
    <property type="gene ID" value="ENSMMDG00005000417.1"/>
</dbReference>
<evidence type="ECO:0000313" key="2">
    <source>
        <dbReference type="Ensembl" id="ENSMMDP00005000648.1"/>
    </source>
</evidence>
<organism evidence="2 3">
    <name type="scientific">Myripristis murdjan</name>
    <name type="common">pinecone soldierfish</name>
    <dbReference type="NCBI Taxonomy" id="586833"/>
    <lineage>
        <taxon>Eukaryota</taxon>
        <taxon>Metazoa</taxon>
        <taxon>Chordata</taxon>
        <taxon>Craniata</taxon>
        <taxon>Vertebrata</taxon>
        <taxon>Euteleostomi</taxon>
        <taxon>Actinopterygii</taxon>
        <taxon>Neopterygii</taxon>
        <taxon>Teleostei</taxon>
        <taxon>Neoteleostei</taxon>
        <taxon>Acanthomorphata</taxon>
        <taxon>Holocentriformes</taxon>
        <taxon>Holocentridae</taxon>
        <taxon>Myripristis</taxon>
    </lineage>
</organism>
<reference evidence="2" key="3">
    <citation type="submission" date="2025-09" db="UniProtKB">
        <authorList>
            <consortium name="Ensembl"/>
        </authorList>
    </citation>
    <scope>IDENTIFICATION</scope>
</reference>
<keyword evidence="3" id="KW-1185">Reference proteome</keyword>
<dbReference type="PROSITE" id="PS50927">
    <property type="entry name" value="BULB_LECTIN"/>
    <property type="match status" value="1"/>
</dbReference>
<reference evidence="2" key="1">
    <citation type="submission" date="2019-06" db="EMBL/GenBank/DDBJ databases">
        <authorList>
            <consortium name="Wellcome Sanger Institute Data Sharing"/>
        </authorList>
    </citation>
    <scope>NUCLEOTIDE SEQUENCE [LARGE SCALE GENOMIC DNA]</scope>
</reference>
<protein>
    <recommendedName>
        <fullName evidence="1">Bulb-type lectin domain-containing protein</fullName>
    </recommendedName>
</protein>
<dbReference type="InterPro" id="IPR036426">
    <property type="entry name" value="Bulb-type_lectin_dom_sf"/>
</dbReference>
<accession>A0A667WGT2</accession>
<feature type="domain" description="Bulb-type lectin" evidence="1">
    <location>
        <begin position="3"/>
        <end position="96"/>
    </location>
</feature>
<dbReference type="SMART" id="SM00108">
    <property type="entry name" value="B_lectin"/>
    <property type="match status" value="1"/>
</dbReference>
<evidence type="ECO:0000259" key="1">
    <source>
        <dbReference type="PROSITE" id="PS50927"/>
    </source>
</evidence>
<proteinExistence type="predicted"/>
<dbReference type="InterPro" id="IPR001480">
    <property type="entry name" value="Bulb-type_lectin_dom"/>
</dbReference>